<dbReference type="RefSeq" id="WP_106610288.1">
    <property type="nucleotide sequence ID" value="NZ_PYGJ01000020.1"/>
</dbReference>
<dbReference type="PANTHER" id="PTHR30546:SF23">
    <property type="entry name" value="FLAVOPROTEIN-LIKE PROTEIN YCP4-RELATED"/>
    <property type="match status" value="1"/>
</dbReference>
<dbReference type="GO" id="GO:0003955">
    <property type="term" value="F:NAD(P)H dehydrogenase (quinone) activity"/>
    <property type="evidence" value="ECO:0007669"/>
    <property type="project" value="TreeGrafter"/>
</dbReference>
<accession>A0A2P8F672</accession>
<dbReference type="InterPro" id="IPR029039">
    <property type="entry name" value="Flavoprotein-like_sf"/>
</dbReference>
<organism evidence="1 2">
    <name type="scientific">Shimia abyssi</name>
    <dbReference type="NCBI Taxonomy" id="1662395"/>
    <lineage>
        <taxon>Bacteria</taxon>
        <taxon>Pseudomonadati</taxon>
        <taxon>Pseudomonadota</taxon>
        <taxon>Alphaproteobacteria</taxon>
        <taxon>Rhodobacterales</taxon>
        <taxon>Roseobacteraceae</taxon>
    </lineage>
</organism>
<evidence type="ECO:0000313" key="2">
    <source>
        <dbReference type="Proteomes" id="UP000240418"/>
    </source>
</evidence>
<dbReference type="EMBL" id="PYGJ01000020">
    <property type="protein sequence ID" value="PSL17209.1"/>
    <property type="molecule type" value="Genomic_DNA"/>
</dbReference>
<dbReference type="AlphaFoldDB" id="A0A2P8F672"/>
<gene>
    <name evidence="1" type="ORF">CLV88_12061</name>
</gene>
<sequence length="189" mass="21237">MAKILIIYDSESDRKFTSTAVPYVKEGVESVSGMEIRVKHVDEAETEDVFWADGIAIGCPTHLGGVSWKMKKWWDDRTPDIWFKTDGKFAVPFTSAGSLGGGGELACMAMSVMMMNMGYFVFGITDYVAKKESLHYGAVVAGEPRAEHAKEACRRAGRRLAEWVGYYMEGRKDLHPLEAKYTRFWELAD</sequence>
<dbReference type="Gene3D" id="3.40.50.360">
    <property type="match status" value="1"/>
</dbReference>
<dbReference type="Proteomes" id="UP000240418">
    <property type="component" value="Unassembled WGS sequence"/>
</dbReference>
<reference evidence="1 2" key="1">
    <citation type="submission" date="2018-03" db="EMBL/GenBank/DDBJ databases">
        <title>Genomic Encyclopedia of Archaeal and Bacterial Type Strains, Phase II (KMG-II): from individual species to whole genera.</title>
        <authorList>
            <person name="Goeker M."/>
        </authorList>
    </citation>
    <scope>NUCLEOTIDE SEQUENCE [LARGE SCALE GENOMIC DNA]</scope>
    <source>
        <strain evidence="1 2">DSM 100673</strain>
    </source>
</reference>
<comment type="caution">
    <text evidence="1">The sequence shown here is derived from an EMBL/GenBank/DDBJ whole genome shotgun (WGS) entry which is preliminary data.</text>
</comment>
<name>A0A2P8F672_9RHOB</name>
<evidence type="ECO:0000313" key="1">
    <source>
        <dbReference type="EMBL" id="PSL17209.1"/>
    </source>
</evidence>
<keyword evidence="2" id="KW-1185">Reference proteome</keyword>
<dbReference type="OrthoDB" id="9801479at2"/>
<dbReference type="SUPFAM" id="SSF52218">
    <property type="entry name" value="Flavoproteins"/>
    <property type="match status" value="1"/>
</dbReference>
<dbReference type="FunFam" id="3.40.50.360:FF:000069">
    <property type="entry name" value="Flavodoxin"/>
    <property type="match status" value="1"/>
</dbReference>
<protein>
    <submittedName>
        <fullName evidence="1">NAD(P)H dehydrogenase (Quinone)</fullName>
    </submittedName>
</protein>
<dbReference type="PANTHER" id="PTHR30546">
    <property type="entry name" value="FLAVODOXIN-RELATED PROTEIN WRBA-RELATED"/>
    <property type="match status" value="1"/>
</dbReference>
<proteinExistence type="predicted"/>
<dbReference type="GO" id="GO:0016020">
    <property type="term" value="C:membrane"/>
    <property type="evidence" value="ECO:0007669"/>
    <property type="project" value="TreeGrafter"/>
</dbReference>